<evidence type="ECO:0000256" key="2">
    <source>
        <dbReference type="ARBA" id="ARBA00007656"/>
    </source>
</evidence>
<proteinExistence type="inferred from homology"/>
<evidence type="ECO:0000259" key="7">
    <source>
        <dbReference type="Pfam" id="PF13145"/>
    </source>
</evidence>
<keyword evidence="9" id="KW-1185">Reference proteome</keyword>
<evidence type="ECO:0000256" key="3">
    <source>
        <dbReference type="ARBA" id="ARBA00013194"/>
    </source>
</evidence>
<evidence type="ECO:0000256" key="6">
    <source>
        <dbReference type="ARBA" id="ARBA00023235"/>
    </source>
</evidence>
<accession>A0ABS3EAP9</accession>
<evidence type="ECO:0000313" key="9">
    <source>
        <dbReference type="Proteomes" id="UP000664293"/>
    </source>
</evidence>
<sequence>MDLRWIKDPSLQFAAVGAALFALHGLFQTVSPGDGQEIVITQNRIQHLSNVFERGWQRPPGPDELQGLIDEYVREEVLYREAVKMGLDENDTVIRRRLRMKMEFLAKDLVDAIEPTDQVLETFYSSNLDKYTVPSHYTFEQVFLDSGKRTEVAEDARLVLTKLTAGTDPQTLSDSNLLEYRYDNVSSERIDRLFGSDFSQQFLELETGQWAGPLTSAYGEHLVRISSCEPRHQADFNEIKADVLRDWQQAEQKNILQAQYETLRANYRIRVAAPTAGDAEGAQ</sequence>
<evidence type="ECO:0000256" key="5">
    <source>
        <dbReference type="ARBA" id="ARBA00023110"/>
    </source>
</evidence>
<feature type="domain" description="PpiC" evidence="7">
    <location>
        <begin position="115"/>
        <end position="240"/>
    </location>
</feature>
<keyword evidence="4" id="KW-0732">Signal</keyword>
<keyword evidence="6 8" id="KW-0413">Isomerase</keyword>
<dbReference type="InterPro" id="IPR000297">
    <property type="entry name" value="PPIase_PpiC"/>
</dbReference>
<dbReference type="Gene3D" id="3.10.50.40">
    <property type="match status" value="1"/>
</dbReference>
<keyword evidence="5" id="KW-0697">Rotamase</keyword>
<dbReference type="PANTHER" id="PTHR47245:SF1">
    <property type="entry name" value="FOLDASE PROTEIN PRSA"/>
    <property type="match status" value="1"/>
</dbReference>
<dbReference type="RefSeq" id="WP_207004172.1">
    <property type="nucleotide sequence ID" value="NZ_JAEKJR010000003.1"/>
</dbReference>
<dbReference type="EMBL" id="JAEKJR010000003">
    <property type="protein sequence ID" value="MBN8432393.1"/>
    <property type="molecule type" value="Genomic_DNA"/>
</dbReference>
<evidence type="ECO:0000256" key="1">
    <source>
        <dbReference type="ARBA" id="ARBA00000971"/>
    </source>
</evidence>
<comment type="catalytic activity">
    <reaction evidence="1">
        <text>[protein]-peptidylproline (omega=180) = [protein]-peptidylproline (omega=0)</text>
        <dbReference type="Rhea" id="RHEA:16237"/>
        <dbReference type="Rhea" id="RHEA-COMP:10747"/>
        <dbReference type="Rhea" id="RHEA-COMP:10748"/>
        <dbReference type="ChEBI" id="CHEBI:83833"/>
        <dbReference type="ChEBI" id="CHEBI:83834"/>
        <dbReference type="EC" id="5.2.1.8"/>
    </reaction>
</comment>
<reference evidence="8 9" key="1">
    <citation type="submission" date="2020-12" db="EMBL/GenBank/DDBJ databases">
        <title>Oil enriched cultivation method for isolating marine PHA-producing bacteria.</title>
        <authorList>
            <person name="Zheng W."/>
            <person name="Yu S."/>
            <person name="Huang Y."/>
        </authorList>
    </citation>
    <scope>NUCLEOTIDE SEQUENCE [LARGE SCALE GENOMIC DNA]</scope>
    <source>
        <strain evidence="8 9">SN0-2</strain>
    </source>
</reference>
<comment type="caution">
    <text evidence="8">The sequence shown here is derived from an EMBL/GenBank/DDBJ whole genome shotgun (WGS) entry which is preliminary data.</text>
</comment>
<dbReference type="InterPro" id="IPR050245">
    <property type="entry name" value="PrsA_foldase"/>
</dbReference>
<gene>
    <name evidence="8" type="ORF">JF535_16245</name>
</gene>
<evidence type="ECO:0000313" key="8">
    <source>
        <dbReference type="EMBL" id="MBN8432393.1"/>
    </source>
</evidence>
<protein>
    <recommendedName>
        <fullName evidence="3">peptidylprolyl isomerase</fullName>
        <ecNumber evidence="3">5.2.1.8</ecNumber>
    </recommendedName>
</protein>
<dbReference type="EC" id="5.2.1.8" evidence="3"/>
<name>A0ABS3EAP9_9GAMM</name>
<comment type="similarity">
    <text evidence="2">Belongs to the PpiC/parvulin rotamase family.</text>
</comment>
<dbReference type="PANTHER" id="PTHR47245">
    <property type="entry name" value="PEPTIDYLPROLYL ISOMERASE"/>
    <property type="match status" value="1"/>
</dbReference>
<evidence type="ECO:0000256" key="4">
    <source>
        <dbReference type="ARBA" id="ARBA00022729"/>
    </source>
</evidence>
<dbReference type="Gene3D" id="1.10.4030.10">
    <property type="entry name" value="Porin chaperone SurA, peptide-binding domain"/>
    <property type="match status" value="1"/>
</dbReference>
<dbReference type="Pfam" id="PF13145">
    <property type="entry name" value="Rotamase_2"/>
    <property type="match status" value="1"/>
</dbReference>
<dbReference type="GO" id="GO:0016853">
    <property type="term" value="F:isomerase activity"/>
    <property type="evidence" value="ECO:0007669"/>
    <property type="project" value="UniProtKB-KW"/>
</dbReference>
<dbReference type="InterPro" id="IPR046357">
    <property type="entry name" value="PPIase_dom_sf"/>
</dbReference>
<organism evidence="8 9">
    <name type="scientific">Microbulbifer salipaludis</name>
    <dbReference type="NCBI Taxonomy" id="187980"/>
    <lineage>
        <taxon>Bacteria</taxon>
        <taxon>Pseudomonadati</taxon>
        <taxon>Pseudomonadota</taxon>
        <taxon>Gammaproteobacteria</taxon>
        <taxon>Cellvibrionales</taxon>
        <taxon>Microbulbiferaceae</taxon>
        <taxon>Microbulbifer</taxon>
    </lineage>
</organism>
<dbReference type="Proteomes" id="UP000664293">
    <property type="component" value="Unassembled WGS sequence"/>
</dbReference>